<dbReference type="HOGENOM" id="CLU_039533_0_0_1"/>
<feature type="compositionally biased region" description="Basic and acidic residues" evidence="8">
    <location>
        <begin position="347"/>
        <end position="360"/>
    </location>
</feature>
<dbReference type="EMBL" id="KN838541">
    <property type="protein sequence ID" value="KIK08714.1"/>
    <property type="molecule type" value="Genomic_DNA"/>
</dbReference>
<dbReference type="PANTHER" id="PTHR15414:SF0">
    <property type="entry name" value="ENDOPLASMIC RETICULUM LECTIN 1"/>
    <property type="match status" value="1"/>
</dbReference>
<keyword evidence="5" id="KW-0430">Lectin</keyword>
<evidence type="ECO:0000256" key="5">
    <source>
        <dbReference type="ARBA" id="ARBA00022734"/>
    </source>
</evidence>
<evidence type="ECO:0000256" key="3">
    <source>
        <dbReference type="ARBA" id="ARBA00018727"/>
    </source>
</evidence>
<comment type="similarity">
    <text evidence="2">Belongs to the OS-9 family.</text>
</comment>
<proteinExistence type="inferred from homology"/>
<keyword evidence="12" id="KW-1185">Reference proteome</keyword>
<evidence type="ECO:0000259" key="10">
    <source>
        <dbReference type="PROSITE" id="PS51914"/>
    </source>
</evidence>
<dbReference type="OrthoDB" id="448954at2759"/>
<feature type="region of interest" description="Disordered" evidence="8">
    <location>
        <begin position="319"/>
        <end position="360"/>
    </location>
</feature>
<dbReference type="AlphaFoldDB" id="A0A0C9Y456"/>
<dbReference type="GO" id="GO:0005789">
    <property type="term" value="C:endoplasmic reticulum membrane"/>
    <property type="evidence" value="ECO:0007669"/>
    <property type="project" value="UniProtKB-SubCell"/>
</dbReference>
<evidence type="ECO:0000256" key="6">
    <source>
        <dbReference type="ARBA" id="ARBA00022824"/>
    </source>
</evidence>
<protein>
    <recommendedName>
        <fullName evidence="3">Protein OS-9 homolog</fullName>
    </recommendedName>
</protein>
<dbReference type="STRING" id="1095629.A0A0C9Y456"/>
<dbReference type="InterPro" id="IPR009011">
    <property type="entry name" value="Man6P_isomerase_rcpt-bd_dom_sf"/>
</dbReference>
<feature type="chain" id="PRO_5002223127" description="Protein OS-9 homolog" evidence="9">
    <location>
        <begin position="19"/>
        <end position="459"/>
    </location>
</feature>
<dbReference type="Gene3D" id="2.70.130.10">
    <property type="entry name" value="Mannose-6-phosphate receptor binding domain"/>
    <property type="match status" value="1"/>
</dbReference>
<dbReference type="InterPro" id="IPR012913">
    <property type="entry name" value="OS9-like_dom"/>
</dbReference>
<evidence type="ECO:0000256" key="4">
    <source>
        <dbReference type="ARBA" id="ARBA00022729"/>
    </source>
</evidence>
<dbReference type="GO" id="GO:0030970">
    <property type="term" value="P:retrograde protein transport, ER to cytosol"/>
    <property type="evidence" value="ECO:0007669"/>
    <property type="project" value="TreeGrafter"/>
</dbReference>
<name>A0A0C9Y456_9AGAR</name>
<dbReference type="GO" id="GO:0030968">
    <property type="term" value="P:endoplasmic reticulum unfolded protein response"/>
    <property type="evidence" value="ECO:0007669"/>
    <property type="project" value="InterPro"/>
</dbReference>
<evidence type="ECO:0000256" key="7">
    <source>
        <dbReference type="ARBA" id="ARBA00023157"/>
    </source>
</evidence>
<evidence type="ECO:0000256" key="2">
    <source>
        <dbReference type="ARBA" id="ARBA00009918"/>
    </source>
</evidence>
<evidence type="ECO:0000256" key="9">
    <source>
        <dbReference type="SAM" id="SignalP"/>
    </source>
</evidence>
<evidence type="ECO:0000256" key="8">
    <source>
        <dbReference type="SAM" id="MobiDB-lite"/>
    </source>
</evidence>
<feature type="domain" description="MRH" evidence="10">
    <location>
        <begin position="152"/>
        <end position="295"/>
    </location>
</feature>
<dbReference type="GO" id="GO:0005788">
    <property type="term" value="C:endoplasmic reticulum lumen"/>
    <property type="evidence" value="ECO:0007669"/>
    <property type="project" value="TreeGrafter"/>
</dbReference>
<dbReference type="Proteomes" id="UP000054477">
    <property type="component" value="Unassembled WGS sequence"/>
</dbReference>
<reference evidence="11 12" key="1">
    <citation type="submission" date="2014-04" db="EMBL/GenBank/DDBJ databases">
        <authorList>
            <consortium name="DOE Joint Genome Institute"/>
            <person name="Kuo A."/>
            <person name="Kohler A."/>
            <person name="Nagy L.G."/>
            <person name="Floudas D."/>
            <person name="Copeland A."/>
            <person name="Barry K.W."/>
            <person name="Cichocki N."/>
            <person name="Veneault-Fourrey C."/>
            <person name="LaButti K."/>
            <person name="Lindquist E.A."/>
            <person name="Lipzen A."/>
            <person name="Lundell T."/>
            <person name="Morin E."/>
            <person name="Murat C."/>
            <person name="Sun H."/>
            <person name="Tunlid A."/>
            <person name="Henrissat B."/>
            <person name="Grigoriev I.V."/>
            <person name="Hibbett D.S."/>
            <person name="Martin F."/>
            <person name="Nordberg H.P."/>
            <person name="Cantor M.N."/>
            <person name="Hua S.X."/>
        </authorList>
    </citation>
    <scope>NUCLEOTIDE SEQUENCE [LARGE SCALE GENOMIC DNA]</scope>
    <source>
        <strain evidence="11 12">LaAM-08-1</strain>
    </source>
</reference>
<accession>A0A0C9Y456</accession>
<keyword evidence="4 9" id="KW-0732">Signal</keyword>
<feature type="compositionally biased region" description="Basic and acidic residues" evidence="8">
    <location>
        <begin position="441"/>
        <end position="459"/>
    </location>
</feature>
<dbReference type="InterPro" id="IPR044865">
    <property type="entry name" value="MRH_dom"/>
</dbReference>
<dbReference type="GO" id="GO:0030246">
    <property type="term" value="F:carbohydrate binding"/>
    <property type="evidence" value="ECO:0007669"/>
    <property type="project" value="UniProtKB-KW"/>
</dbReference>
<dbReference type="InterPro" id="IPR045149">
    <property type="entry name" value="OS-9-like"/>
</dbReference>
<dbReference type="Pfam" id="PF07915">
    <property type="entry name" value="PRKCSH"/>
    <property type="match status" value="1"/>
</dbReference>
<evidence type="ECO:0000256" key="1">
    <source>
        <dbReference type="ARBA" id="ARBA00004367"/>
    </source>
</evidence>
<keyword evidence="6" id="KW-0256">Endoplasmic reticulum</keyword>
<dbReference type="SUPFAM" id="SSF50911">
    <property type="entry name" value="Mannose 6-phosphate receptor domain"/>
    <property type="match status" value="1"/>
</dbReference>
<keyword evidence="7" id="KW-1015">Disulfide bond</keyword>
<organism evidence="11 12">
    <name type="scientific">Laccaria amethystina LaAM-08-1</name>
    <dbReference type="NCBI Taxonomy" id="1095629"/>
    <lineage>
        <taxon>Eukaryota</taxon>
        <taxon>Fungi</taxon>
        <taxon>Dikarya</taxon>
        <taxon>Basidiomycota</taxon>
        <taxon>Agaricomycotina</taxon>
        <taxon>Agaricomycetes</taxon>
        <taxon>Agaricomycetidae</taxon>
        <taxon>Agaricales</taxon>
        <taxon>Agaricineae</taxon>
        <taxon>Hydnangiaceae</taxon>
        <taxon>Laccaria</taxon>
    </lineage>
</organism>
<feature type="signal peptide" evidence="9">
    <location>
        <begin position="1"/>
        <end position="18"/>
    </location>
</feature>
<gene>
    <name evidence="11" type="ORF">K443DRAFT_672242</name>
</gene>
<reference evidence="12" key="2">
    <citation type="submission" date="2015-01" db="EMBL/GenBank/DDBJ databases">
        <title>Evolutionary Origins and Diversification of the Mycorrhizal Mutualists.</title>
        <authorList>
            <consortium name="DOE Joint Genome Institute"/>
            <consortium name="Mycorrhizal Genomics Consortium"/>
            <person name="Kohler A."/>
            <person name="Kuo A."/>
            <person name="Nagy L.G."/>
            <person name="Floudas D."/>
            <person name="Copeland A."/>
            <person name="Barry K.W."/>
            <person name="Cichocki N."/>
            <person name="Veneault-Fourrey C."/>
            <person name="LaButti K."/>
            <person name="Lindquist E.A."/>
            <person name="Lipzen A."/>
            <person name="Lundell T."/>
            <person name="Morin E."/>
            <person name="Murat C."/>
            <person name="Riley R."/>
            <person name="Ohm R."/>
            <person name="Sun H."/>
            <person name="Tunlid A."/>
            <person name="Henrissat B."/>
            <person name="Grigoriev I.V."/>
            <person name="Hibbett D.S."/>
            <person name="Martin F."/>
        </authorList>
    </citation>
    <scope>NUCLEOTIDE SEQUENCE [LARGE SCALE GENOMIC DNA]</scope>
    <source>
        <strain evidence="12">LaAM-08-1</strain>
    </source>
</reference>
<evidence type="ECO:0000313" key="12">
    <source>
        <dbReference type="Proteomes" id="UP000054477"/>
    </source>
</evidence>
<comment type="subcellular location">
    <subcellularLocation>
        <location evidence="1">Endoplasmic reticulum membrane</location>
        <topology evidence="1">Peripheral membrane protein</topology>
        <orientation evidence="1">Lumenal side</orientation>
    </subcellularLocation>
</comment>
<feature type="region of interest" description="Disordered" evidence="8">
    <location>
        <begin position="429"/>
        <end position="459"/>
    </location>
</feature>
<sequence length="459" mass="51310">MHLQSLFTLALFLHPSSARLLHSLPEDTYAFPKFRVAFLNGLPLLNETAEGWLKEGLRGGELEFLDQPYIDDTSSTPGHWKEIGSGDSTLPTETPPMETVNYTLEHMKMGPRDSYLCLIPHPLHTIPLLEEDDLDIGVTPARSWSLLQPLSGTCLYHRQGWFTYSYCHNQEIRQFKELIPPHSRIPAGAYKPEEDPEWESYTLGRSPISTENRADLSIAEQNADAANLELARTAGSRYLVQRWGDGTTCDKTGKSREVEVQFHCSMVMTDHILFVKEAKTCSYVLVIHTPRLCGEPGFKSSRDAGEEAQIRCREVVDTKPEGPVDLPTADHPLKVPRRKTVLPAAPPKEKGSSADQSRTKEDVYNDLLQKTLEAFMASKGTGAHSQEKGASEDDFIIELLDDPEDLQVEGADHLVEALRAAGYDVQAEVVTAKGTRPPKGKGKDEKKQQQKFDPHRDEL</sequence>
<evidence type="ECO:0000313" key="11">
    <source>
        <dbReference type="EMBL" id="KIK08714.1"/>
    </source>
</evidence>
<dbReference type="PANTHER" id="PTHR15414">
    <property type="entry name" value="OS-9-RELATED"/>
    <property type="match status" value="1"/>
</dbReference>
<dbReference type="PROSITE" id="PS51914">
    <property type="entry name" value="MRH"/>
    <property type="match status" value="1"/>
</dbReference>